<dbReference type="Proteomes" id="UP000290942">
    <property type="component" value="Chromosome"/>
</dbReference>
<dbReference type="AlphaFoldDB" id="A0A449A933"/>
<proteinExistence type="predicted"/>
<gene>
    <name evidence="2" type="ORF">NCTC10122_00391</name>
</gene>
<name>A0A449A933_9BACT</name>
<dbReference type="RefSeq" id="WP_129687687.1">
    <property type="nucleotide sequence ID" value="NZ_LR214970.1"/>
</dbReference>
<evidence type="ECO:0000313" key="3">
    <source>
        <dbReference type="Proteomes" id="UP000290942"/>
    </source>
</evidence>
<evidence type="ECO:0000313" key="2">
    <source>
        <dbReference type="EMBL" id="VEU60789.1"/>
    </source>
</evidence>
<reference evidence="2 3" key="1">
    <citation type="submission" date="2019-01" db="EMBL/GenBank/DDBJ databases">
        <authorList>
            <consortium name="Pathogen Informatics"/>
        </authorList>
    </citation>
    <scope>NUCLEOTIDE SEQUENCE [LARGE SCALE GENOMIC DNA]</scope>
    <source>
        <strain evidence="2 3">NCTC10122</strain>
    </source>
</reference>
<protein>
    <submittedName>
        <fullName evidence="2">Uncharacterized protein</fullName>
    </submittedName>
</protein>
<organism evidence="2 3">
    <name type="scientific">Mycoplasmopsis bovigenitalium</name>
    <dbReference type="NCBI Taxonomy" id="2112"/>
    <lineage>
        <taxon>Bacteria</taxon>
        <taxon>Bacillati</taxon>
        <taxon>Mycoplasmatota</taxon>
        <taxon>Mycoplasmoidales</taxon>
        <taxon>Metamycoplasmataceae</taxon>
        <taxon>Mycoplasmopsis</taxon>
    </lineage>
</organism>
<dbReference type="EMBL" id="LR214970">
    <property type="protein sequence ID" value="VEU60789.1"/>
    <property type="molecule type" value="Genomic_DNA"/>
</dbReference>
<feature type="transmembrane region" description="Helical" evidence="1">
    <location>
        <begin position="102"/>
        <end position="123"/>
    </location>
</feature>
<evidence type="ECO:0000256" key="1">
    <source>
        <dbReference type="SAM" id="Phobius"/>
    </source>
</evidence>
<keyword evidence="1" id="KW-0812">Transmembrane</keyword>
<keyword evidence="1" id="KW-0472">Membrane</keyword>
<accession>A0A449A933</accession>
<keyword evidence="1" id="KW-1133">Transmembrane helix</keyword>
<sequence>MENEKTIDQPLKEFGQYDELNNQIIDKHFQYFVEKSNINVEENIEQVKKIDKTQAKLASVNYRLKGLKTGSIFNIIGIVGSSIAAIVGLTLVIMYANSPKSQIFIGGIISLLLGITLFVLLLVNQILNINKKINSTESEKSKVEKLLSDEKETAYNQTLPLRLLFKQGTKFKIFSESLPLIKFNRSLKMSDIENLRNKYDYEDTPYDIEKMATYIQSGSIYGNPFIIKTEKSHEIIDKTYHGSLTIHYTVAHRNYDGKITQRTVTEVLRAQVVKPYPLFTDTSWITFFSMAAPNLSFSRDSQKIHKLSDKEQKSLVKKTQKEIDKRKKKDHSFTALANTKFEAYWNAPNRDNELEFRLLFTPLAQQNLCDLLENTKIGVGDTFSMYKNKKITEIFHDELQDINLIDDQQEFYEYSFNKIKEKFYKFNKECFRKIYWSFAPYFSIPIYQQTKDFDWEFDKSSNSPLSEWEIESQINLLPRKLFVHPNTKTQSILKIFNPTKGENIEESYVYSLSYDIIERVDYVPVRGGDGKIHHVPVYWDEYIELANKTKIELVPFENQVVDEDWEEKNKKFITDDSYISSGSIIKVLSSNLAQ</sequence>
<feature type="transmembrane region" description="Helical" evidence="1">
    <location>
        <begin position="72"/>
        <end position="96"/>
    </location>
</feature>
<dbReference type="NCBIfam" id="NF046000">
    <property type="entry name" value="MAG1210_fam"/>
    <property type="match status" value="1"/>
</dbReference>